<dbReference type="InterPro" id="IPR011990">
    <property type="entry name" value="TPR-like_helical_dom_sf"/>
</dbReference>
<gene>
    <name evidence="3" type="ORF">JDV02_003097</name>
</gene>
<dbReference type="GO" id="GO:0000184">
    <property type="term" value="P:nuclear-transcribed mRNA catabolic process, nonsense-mediated decay"/>
    <property type="evidence" value="ECO:0007669"/>
    <property type="project" value="TreeGrafter"/>
</dbReference>
<dbReference type="GeneID" id="72065057"/>
<evidence type="ECO:0000313" key="3">
    <source>
        <dbReference type="EMBL" id="UNI16683.1"/>
    </source>
</evidence>
<proteinExistence type="predicted"/>
<dbReference type="GO" id="GO:0005697">
    <property type="term" value="C:telomerase holoenzyme complex"/>
    <property type="evidence" value="ECO:0007669"/>
    <property type="project" value="TreeGrafter"/>
</dbReference>
<name>A0A9Q8V8G8_9HYPO</name>
<dbReference type="OrthoDB" id="2017974at2759"/>
<accession>A0A9Q8V8G8</accession>
<dbReference type="Gene3D" id="1.25.40.10">
    <property type="entry name" value="Tetratricopeptide repeat domain"/>
    <property type="match status" value="1"/>
</dbReference>
<evidence type="ECO:0000313" key="4">
    <source>
        <dbReference type="Proteomes" id="UP000829364"/>
    </source>
</evidence>
<dbReference type="GO" id="GO:0070034">
    <property type="term" value="F:telomerase RNA binding"/>
    <property type="evidence" value="ECO:0007669"/>
    <property type="project" value="TreeGrafter"/>
</dbReference>
<dbReference type="FunFam" id="1.25.40.10:FF:000202">
    <property type="entry name" value="Unplaced genomic scaffold supercont1.7, whole genome shotgun sequence"/>
    <property type="match status" value="1"/>
</dbReference>
<dbReference type="InterPro" id="IPR045153">
    <property type="entry name" value="Est1/Ebs1-like"/>
</dbReference>
<sequence length="733" mass="82896">MERLTWWFAYFRNTGRQEAAAQSSCPLCKAEIQPNLGSFEAHVCANVSSHSSLAINADIEDAFGSVTIHSPQSHPAAWSPGATGRGRPTRRRSVSGGPATIDRANELERHQDPEDQTEGYQRRSKKLTSTPAAVAQLHGSSPPAPCRSPVGPSDWSEFNCSFTSSSDDDAGLKTPRPGHSQLISGNGRQSPQNTAQRDPQWIHGSPVEHSSVPEMIREPQTKPISPEQLVAEVDGIYAGLVELESKCRGCISTQDTKQLSQEQYQALIALHRSVLHDHYDFFQASQHPSASEALRYLASKKAMTVRMWRHGMHSFLELLRHRLPDSVDHMVTFIHTAYSITTLLYETVPAFEEIWMECLGDLSRIRMDIEDDTQDKETWTDIAKDWYTKASDKSPTIGRLYHHRAILARPNALQQLYLYAKSLCVLISFPGTRDSIFTLLDPFLNGSPHELDPADAAFMRVHGIFFSGESREKLEGSMNEFLSLLDDRIEHEDSFFWLEKGYYLSISLCCLMLDFGAESNVLMQALTRRQISDRANGKSIQETDWDPEEKFEQSLQFVVRIYEIVLRRLGDINMLSFIHTMLVFMLRMSQLPAAMSHLESRYPWGLTCAMLNSLLGMTVTKPRIDTEEFPGPQKQGEEPVPLPEDHALRGLLFAEHFFPNGWFGNSRLDETKRYMESASRTLNREKRLERILWIGRNIANAGKWLTWDAKTRRFGEASPLPSSRKAMGFGSLS</sequence>
<dbReference type="KEGG" id="ptkz:JDV02_003097"/>
<dbReference type="PANTHER" id="PTHR15696">
    <property type="entry name" value="SMG-7 SUPPRESSOR WITH MORPHOLOGICAL EFFECT ON GENITALIA PROTEIN 7"/>
    <property type="match status" value="1"/>
</dbReference>
<reference evidence="3" key="1">
    <citation type="submission" date="2021-11" db="EMBL/GenBank/DDBJ databases">
        <title>Purpureocillium_takamizusanense_genome.</title>
        <authorList>
            <person name="Nguyen N.-H."/>
        </authorList>
    </citation>
    <scope>NUCLEOTIDE SEQUENCE</scope>
    <source>
        <strain evidence="3">PT3</strain>
    </source>
</reference>
<dbReference type="AlphaFoldDB" id="A0A9Q8V8G8"/>
<feature type="compositionally biased region" description="Polar residues" evidence="1">
    <location>
        <begin position="181"/>
        <end position="197"/>
    </location>
</feature>
<keyword evidence="4" id="KW-1185">Reference proteome</keyword>
<feature type="domain" description="DNA/RNA-binding" evidence="2">
    <location>
        <begin position="383"/>
        <end position="652"/>
    </location>
</feature>
<feature type="compositionally biased region" description="Polar residues" evidence="1">
    <location>
        <begin position="156"/>
        <end position="165"/>
    </location>
</feature>
<dbReference type="RefSeq" id="XP_047840164.1">
    <property type="nucleotide sequence ID" value="XM_047984190.1"/>
</dbReference>
<dbReference type="InterPro" id="IPR018834">
    <property type="entry name" value="DNA/RNA-bd_Est1-type"/>
</dbReference>
<protein>
    <recommendedName>
        <fullName evidence="2">DNA/RNA-binding domain-containing protein</fullName>
    </recommendedName>
</protein>
<dbReference type="Proteomes" id="UP000829364">
    <property type="component" value="Chromosome 2"/>
</dbReference>
<dbReference type="GO" id="GO:0042162">
    <property type="term" value="F:telomeric DNA binding"/>
    <property type="evidence" value="ECO:0007669"/>
    <property type="project" value="TreeGrafter"/>
</dbReference>
<dbReference type="Pfam" id="PF10373">
    <property type="entry name" value="EST1_DNA_bind"/>
    <property type="match status" value="1"/>
</dbReference>
<dbReference type="SUPFAM" id="SSF48452">
    <property type="entry name" value="TPR-like"/>
    <property type="match status" value="1"/>
</dbReference>
<dbReference type="PANTHER" id="PTHR15696:SF0">
    <property type="entry name" value="TELOMERASE-BINDING PROTEIN EST1A"/>
    <property type="match status" value="1"/>
</dbReference>
<feature type="compositionally biased region" description="Basic and acidic residues" evidence="1">
    <location>
        <begin position="103"/>
        <end position="113"/>
    </location>
</feature>
<evidence type="ECO:0000256" key="1">
    <source>
        <dbReference type="SAM" id="MobiDB-lite"/>
    </source>
</evidence>
<organism evidence="3 4">
    <name type="scientific">Purpureocillium takamizusanense</name>
    <dbReference type="NCBI Taxonomy" id="2060973"/>
    <lineage>
        <taxon>Eukaryota</taxon>
        <taxon>Fungi</taxon>
        <taxon>Dikarya</taxon>
        <taxon>Ascomycota</taxon>
        <taxon>Pezizomycotina</taxon>
        <taxon>Sordariomycetes</taxon>
        <taxon>Hypocreomycetidae</taxon>
        <taxon>Hypocreales</taxon>
        <taxon>Ophiocordycipitaceae</taxon>
        <taxon>Purpureocillium</taxon>
    </lineage>
</organism>
<evidence type="ECO:0000259" key="2">
    <source>
        <dbReference type="Pfam" id="PF10373"/>
    </source>
</evidence>
<feature type="region of interest" description="Disordered" evidence="1">
    <location>
        <begin position="68"/>
        <end position="211"/>
    </location>
</feature>
<dbReference type="EMBL" id="CP086355">
    <property type="protein sequence ID" value="UNI16683.1"/>
    <property type="molecule type" value="Genomic_DNA"/>
</dbReference>